<evidence type="ECO:0000256" key="1">
    <source>
        <dbReference type="SAM" id="SignalP"/>
    </source>
</evidence>
<reference evidence="3" key="1">
    <citation type="journal article" date="2019" name="Int. J. Syst. Evol. Microbiol.">
        <title>The Global Catalogue of Microorganisms (GCM) 10K type strain sequencing project: providing services to taxonomists for standard genome sequencing and annotation.</title>
        <authorList>
            <consortium name="The Broad Institute Genomics Platform"/>
            <consortium name="The Broad Institute Genome Sequencing Center for Infectious Disease"/>
            <person name="Wu L."/>
            <person name="Ma J."/>
        </authorList>
    </citation>
    <scope>NUCLEOTIDE SEQUENCE [LARGE SCALE GENOMIC DNA]</scope>
    <source>
        <strain evidence="3">KCTC 42964</strain>
    </source>
</reference>
<feature type="chain" id="PRO_5045769853" description="DUF3617 family protein" evidence="1">
    <location>
        <begin position="28"/>
        <end position="131"/>
    </location>
</feature>
<gene>
    <name evidence="2" type="ORF">ACFOGJ_23570</name>
</gene>
<protein>
    <recommendedName>
        <fullName evidence="4">DUF3617 family protein</fullName>
    </recommendedName>
</protein>
<comment type="caution">
    <text evidence="2">The sequence shown here is derived from an EMBL/GenBank/DDBJ whole genome shotgun (WGS) entry which is preliminary data.</text>
</comment>
<dbReference type="PROSITE" id="PS51318">
    <property type="entry name" value="TAT"/>
    <property type="match status" value="1"/>
</dbReference>
<dbReference type="RefSeq" id="WP_379905246.1">
    <property type="nucleotide sequence ID" value="NZ_JBHRTR010000037.1"/>
</dbReference>
<dbReference type="EMBL" id="JBHRTR010000037">
    <property type="protein sequence ID" value="MFC3230250.1"/>
    <property type="molecule type" value="Genomic_DNA"/>
</dbReference>
<dbReference type="InterPro" id="IPR006311">
    <property type="entry name" value="TAT_signal"/>
</dbReference>
<proteinExistence type="predicted"/>
<keyword evidence="3" id="KW-1185">Reference proteome</keyword>
<evidence type="ECO:0008006" key="4">
    <source>
        <dbReference type="Google" id="ProtNLM"/>
    </source>
</evidence>
<organism evidence="2 3">
    <name type="scientific">Marinibaculum pumilum</name>
    <dbReference type="NCBI Taxonomy" id="1766165"/>
    <lineage>
        <taxon>Bacteria</taxon>
        <taxon>Pseudomonadati</taxon>
        <taxon>Pseudomonadota</taxon>
        <taxon>Alphaproteobacteria</taxon>
        <taxon>Rhodospirillales</taxon>
        <taxon>Rhodospirillaceae</taxon>
        <taxon>Marinibaculum</taxon>
    </lineage>
</organism>
<dbReference type="Proteomes" id="UP001595528">
    <property type="component" value="Unassembled WGS sequence"/>
</dbReference>
<evidence type="ECO:0000313" key="2">
    <source>
        <dbReference type="EMBL" id="MFC3230250.1"/>
    </source>
</evidence>
<name>A0ABV7L7A4_9PROT</name>
<evidence type="ECO:0000313" key="3">
    <source>
        <dbReference type="Proteomes" id="UP001595528"/>
    </source>
</evidence>
<sequence length="131" mass="13913">MKRHAAAARRPALTLCAGLGAMLLALAAQQPAAAQSGTPCADINNTTDFSWPIRLQIGDGPPQQMRIAEQTFGRFCMRGIPSTDTLTVTVRSTWVPVGECTFAPGGLVTIERRPNSDGEQQTFVTCAAPRG</sequence>
<accession>A0ABV7L7A4</accession>
<keyword evidence="1" id="KW-0732">Signal</keyword>
<feature type="signal peptide" evidence="1">
    <location>
        <begin position="1"/>
        <end position="27"/>
    </location>
</feature>